<dbReference type="InterPro" id="IPR002575">
    <property type="entry name" value="Aminoglycoside_PTrfase"/>
</dbReference>
<reference evidence="3" key="1">
    <citation type="submission" date="2018-12" db="EMBL/GenBank/DDBJ databases">
        <title>Tengunoibacter tsumagoiensis gen. nov., sp. nov., Dictyobacter kobayashii sp. nov., D. alpinus sp. nov., and D. joshuensis sp. nov. and description of Dictyobacteraceae fam. nov. within the order Ktedonobacterales isolated from Tengu-no-mugimeshi.</title>
        <authorList>
            <person name="Wang C.M."/>
            <person name="Zheng Y."/>
            <person name="Sakai Y."/>
            <person name="Toyoda A."/>
            <person name="Minakuchi Y."/>
            <person name="Abe K."/>
            <person name="Yokota A."/>
            <person name="Yabe S."/>
        </authorList>
    </citation>
    <scope>NUCLEOTIDE SEQUENCE [LARGE SCALE GENOMIC DNA]</scope>
    <source>
        <strain evidence="3">Uno16</strain>
    </source>
</reference>
<accession>A0A402BIF0</accession>
<organism evidence="2 3">
    <name type="scientific">Dictyobacter alpinus</name>
    <dbReference type="NCBI Taxonomy" id="2014873"/>
    <lineage>
        <taxon>Bacteria</taxon>
        <taxon>Bacillati</taxon>
        <taxon>Chloroflexota</taxon>
        <taxon>Ktedonobacteria</taxon>
        <taxon>Ktedonobacterales</taxon>
        <taxon>Dictyobacteraceae</taxon>
        <taxon>Dictyobacter</taxon>
    </lineage>
</organism>
<name>A0A402BIF0_9CHLR</name>
<dbReference type="PANTHER" id="PTHR21310">
    <property type="entry name" value="AMINOGLYCOSIDE PHOSPHOTRANSFERASE-RELATED-RELATED"/>
    <property type="match status" value="1"/>
</dbReference>
<dbReference type="InterPro" id="IPR011009">
    <property type="entry name" value="Kinase-like_dom_sf"/>
</dbReference>
<evidence type="ECO:0000259" key="1">
    <source>
        <dbReference type="Pfam" id="PF01636"/>
    </source>
</evidence>
<evidence type="ECO:0000313" key="3">
    <source>
        <dbReference type="Proteomes" id="UP000287171"/>
    </source>
</evidence>
<gene>
    <name evidence="2" type="ORF">KDA_66030</name>
</gene>
<dbReference type="InterPro" id="IPR051678">
    <property type="entry name" value="AGP_Transferase"/>
</dbReference>
<dbReference type="OrthoDB" id="3806873at2"/>
<sequence>MEEQAISDLVRDVLDVDVLAVRHMNFGHNSLTYDVQLPERHIMVRTHHNASVFAHTERNITLLARLGLPVPHIITTDLTMTHVPFGYMLLDKIPGRDLRYELAAMSHEQMTVLAQQIVSFQHKVMALAPGRGYGFVAIGGEGPYASWLQLIKDAVYKSLSVVRQGPLGEKMPDIGNKLSQFEAYLEHVPPTCFLDDLTTKNVLIQHGRLQGCIDFDCVCYGDPLFNLSLTQTGVLSDVGEPGLFYVEELCRCWQITEQQRQVVNFYSAIHAIDFLKFQFEDPGEGHGLWTERMLKAINSWLEL</sequence>
<dbReference type="EMBL" id="BIFT01000002">
    <property type="protein sequence ID" value="GCE31119.1"/>
    <property type="molecule type" value="Genomic_DNA"/>
</dbReference>
<dbReference type="RefSeq" id="WP_126631119.1">
    <property type="nucleotide sequence ID" value="NZ_BIFT01000002.1"/>
</dbReference>
<dbReference type="SUPFAM" id="SSF56112">
    <property type="entry name" value="Protein kinase-like (PK-like)"/>
    <property type="match status" value="1"/>
</dbReference>
<feature type="domain" description="Aminoglycoside phosphotransferase" evidence="1">
    <location>
        <begin position="27"/>
        <end position="230"/>
    </location>
</feature>
<comment type="caution">
    <text evidence="2">The sequence shown here is derived from an EMBL/GenBank/DDBJ whole genome shotgun (WGS) entry which is preliminary data.</text>
</comment>
<protein>
    <recommendedName>
        <fullName evidence="1">Aminoglycoside phosphotransferase domain-containing protein</fullName>
    </recommendedName>
</protein>
<keyword evidence="3" id="KW-1185">Reference proteome</keyword>
<dbReference type="Gene3D" id="3.90.1200.10">
    <property type="match status" value="1"/>
</dbReference>
<dbReference type="AlphaFoldDB" id="A0A402BIF0"/>
<dbReference type="Pfam" id="PF01636">
    <property type="entry name" value="APH"/>
    <property type="match status" value="1"/>
</dbReference>
<evidence type="ECO:0000313" key="2">
    <source>
        <dbReference type="EMBL" id="GCE31119.1"/>
    </source>
</evidence>
<proteinExistence type="predicted"/>
<dbReference type="Proteomes" id="UP000287171">
    <property type="component" value="Unassembled WGS sequence"/>
</dbReference>